<dbReference type="Proteomes" id="UP000755551">
    <property type="component" value="Unassembled WGS sequence"/>
</dbReference>
<evidence type="ECO:0000259" key="1">
    <source>
        <dbReference type="PROSITE" id="PS51077"/>
    </source>
</evidence>
<evidence type="ECO:0000313" key="2">
    <source>
        <dbReference type="EMBL" id="MBV0934263.1"/>
    </source>
</evidence>
<evidence type="ECO:0000313" key="3">
    <source>
        <dbReference type="Proteomes" id="UP000755551"/>
    </source>
</evidence>
<keyword evidence="3" id="KW-1185">Reference proteome</keyword>
<name>A0ABS6MDA2_9GAMM</name>
<dbReference type="RefSeq" id="WP_217335672.1">
    <property type="nucleotide sequence ID" value="NZ_JAHQZT010000019.1"/>
</dbReference>
<dbReference type="PANTHER" id="PTHR30136:SF35">
    <property type="entry name" value="HTH-TYPE TRANSCRIPTIONAL REGULATOR RV1719"/>
    <property type="match status" value="1"/>
</dbReference>
<comment type="caution">
    <text evidence="2">The sequence shown here is derived from an EMBL/GenBank/DDBJ whole genome shotgun (WGS) entry which is preliminary data.</text>
</comment>
<reference evidence="2 3" key="1">
    <citation type="submission" date="2021-06" db="EMBL/GenBank/DDBJ databases">
        <title>Bacterium isolated from marine sediment.</title>
        <authorList>
            <person name="Zhu K.-L."/>
            <person name="Du Z.-J."/>
            <person name="Liang Q.-Y."/>
        </authorList>
    </citation>
    <scope>NUCLEOTIDE SEQUENCE [LARGE SCALE GENOMIC DNA]</scope>
    <source>
        <strain evidence="2 3">A346</strain>
    </source>
</reference>
<dbReference type="EMBL" id="JAHQZT010000019">
    <property type="protein sequence ID" value="MBV0934263.1"/>
    <property type="molecule type" value="Genomic_DNA"/>
</dbReference>
<dbReference type="InterPro" id="IPR050707">
    <property type="entry name" value="HTH_MetabolicPath_Reg"/>
</dbReference>
<feature type="domain" description="HTH iclR-type" evidence="1">
    <location>
        <begin position="16"/>
        <end position="77"/>
    </location>
</feature>
<dbReference type="Pfam" id="PF09339">
    <property type="entry name" value="HTH_IclR"/>
    <property type="match status" value="1"/>
</dbReference>
<dbReference type="PANTHER" id="PTHR30136">
    <property type="entry name" value="HELIX-TURN-HELIX TRANSCRIPTIONAL REGULATOR, ICLR FAMILY"/>
    <property type="match status" value="1"/>
</dbReference>
<sequence length="147" mass="16187">MRPLLLSIELSMVKSIESLARGLRVVEAIRHHAPVSLSLLHQQTGISKATLLRILRTLQEAGWVYRALGDSRYRLSFTVSQQMPEQAPGEQLAELAAPAVPVFKGDEVQATLALSWPQDAIAGPELQQHYYPLLRAAADRLAAQLQA</sequence>
<proteinExistence type="predicted"/>
<protein>
    <submittedName>
        <fullName evidence="2">Helix-turn-helix domain-containing protein</fullName>
    </submittedName>
</protein>
<dbReference type="PROSITE" id="PS51077">
    <property type="entry name" value="HTH_ICLR"/>
    <property type="match status" value="1"/>
</dbReference>
<gene>
    <name evidence="2" type="ORF">KTN04_13040</name>
</gene>
<dbReference type="SMART" id="SM00346">
    <property type="entry name" value="HTH_ICLR"/>
    <property type="match status" value="1"/>
</dbReference>
<organism evidence="2 3">
    <name type="scientific">Marinobacterium weihaiense</name>
    <dbReference type="NCBI Taxonomy" id="2851016"/>
    <lineage>
        <taxon>Bacteria</taxon>
        <taxon>Pseudomonadati</taxon>
        <taxon>Pseudomonadota</taxon>
        <taxon>Gammaproteobacteria</taxon>
        <taxon>Oceanospirillales</taxon>
        <taxon>Oceanospirillaceae</taxon>
        <taxon>Marinobacterium</taxon>
    </lineage>
</organism>
<dbReference type="InterPro" id="IPR005471">
    <property type="entry name" value="Tscrpt_reg_IclR_N"/>
</dbReference>
<accession>A0ABS6MDA2</accession>